<proteinExistence type="predicted"/>
<dbReference type="GO" id="GO:0002161">
    <property type="term" value="F:aminoacyl-tRNA deacylase activity"/>
    <property type="evidence" value="ECO:0007669"/>
    <property type="project" value="InterPro"/>
</dbReference>
<dbReference type="SUPFAM" id="SSF47323">
    <property type="entry name" value="Anticodon-binding domain of a subclass of class I aminoacyl-tRNA synthetases"/>
    <property type="match status" value="1"/>
</dbReference>
<dbReference type="PANTHER" id="PTHR42765">
    <property type="entry name" value="SOLEUCYL-TRNA SYNTHETASE"/>
    <property type="match status" value="1"/>
</dbReference>
<keyword evidence="5" id="KW-0648">Protein biosynthesis</keyword>
<dbReference type="Proteomes" id="UP001295684">
    <property type="component" value="Unassembled WGS sequence"/>
</dbReference>
<name>A0AAD1U8J6_EUPCR</name>
<dbReference type="InterPro" id="IPR002301">
    <property type="entry name" value="Ile-tRNA-ligase"/>
</dbReference>
<keyword evidence="6" id="KW-0030">Aminoacyl-tRNA synthetase</keyword>
<evidence type="ECO:0000259" key="9">
    <source>
        <dbReference type="Pfam" id="PF00133"/>
    </source>
</evidence>
<dbReference type="PANTHER" id="PTHR42765:SF1">
    <property type="entry name" value="ISOLEUCINE--TRNA LIGASE, MITOCHONDRIAL"/>
    <property type="match status" value="1"/>
</dbReference>
<dbReference type="InterPro" id="IPR050081">
    <property type="entry name" value="Ile-tRNA_ligase"/>
</dbReference>
<feature type="domain" description="Aminoacyl-tRNA synthetase class Ia" evidence="9">
    <location>
        <begin position="833"/>
        <end position="934"/>
    </location>
</feature>
<dbReference type="InterPro" id="IPR014729">
    <property type="entry name" value="Rossmann-like_a/b/a_fold"/>
</dbReference>
<dbReference type="InterPro" id="IPR009080">
    <property type="entry name" value="tRNAsynth_Ia_anticodon-bd"/>
</dbReference>
<evidence type="ECO:0000256" key="1">
    <source>
        <dbReference type="ARBA" id="ARBA00013165"/>
    </source>
</evidence>
<dbReference type="Gene3D" id="1.10.10.830">
    <property type="entry name" value="Ile-tRNA synthetase CP2 domain-like"/>
    <property type="match status" value="1"/>
</dbReference>
<keyword evidence="2" id="KW-0436">Ligase</keyword>
<sequence length="1268" mass="147267">MFKFLQRKNSVKIIQNTPLRFCSTKNSGPSADNSQIENLKNEKITTTQKKENIEKKSHSLSFFKERYDLHQKQLKHDLNDQGNFSIVEGQNQPYEQDFSGMDREFAQKIKSYEELQQLSPQERKIFYQDVLKVKFPHTKFSERLHSNFKEPAMVPLLTWQLYNWQHYTRGNRPTWTTHDGPSFTSGTPHLGLFYNKTLKDFLNRFKLHLGYKVDFNIGFDCYGTAIENIALNTAKGSEANSSDYKFSERLDTKLMKEDRDFDQKALKVREICRDFVKTSMKSQIEAFMRWGVMHDYRYSYMSLNKNYEANVLETFATLLNRNLVFRGGRPVFFSTKDQRVLAEEEIEEKAAIGPAYLVKFPIKTFGNESKSLESLGNINLLAFVNEPWKLASTQALAINPNTKYALAKDSKKNYFIIALDRLGELSIRLDRKDFSTDLVAPGEALYGIELEHPIFSHITLPVVPDLKVSPSFGTGINIVSPLSCMHDLDLSETYNLSIDSYITKDGLFTGDLHPDLENTNPFKKGNEVITNLLYKQDRVMASYQYEYEYSRIKETKERVLLASIDSWFFRIPDQLRQKCFEELAFCKFRPSLNVKKPEQVDKDYEKLSRSQNEGSGESVGAYYFNVVEELNDFDDWCISEKTYWGVPIPYFYNKLNRKILIDQSIIKHVANIFRQGGSDEWYRLPIRDLLPEEYKDLAPNLVKGDEVFDVWFDNSLTWKSVLVDQINKDSSLSSQEAEIDNALVKLYPEYRTLEDINKEVDEKLPPPPRRGRKSVSRLHQHQKQKKELLEQLKRERDQMIRATDIETFRSIIPDSARWKEKQILDCINNKISADYQKLGINQSFPANCVVEGFDQHSKWFLTSALTSVALTNSLPFNMIKTHGLIYDQDGSKMSKSLGNYVDPLDIIEGTEKLSGKREYGFGADVLRLWCMENNTDEVLTLNNQSIAQSQRMLKYIRYIFKNILGKLDEFDPSEEVDVEELSILDKYTMLKLHEAIEETSQRYQNVEIGNALSMSFVDSSTQFTRLFENSPFVLHEIAKAYMVMLSPIIPFTAQDIYEHMPSYDPRLPCVSQLRWPNIEEKLSINFLRDFSLRDKIDHIIALSDRVSHEIRKLGKPNSQKGKSSIQLNEVDVVFEVKSPDSDEAILLEYLEPELEKIFGVSNVEIGTSYNLSKERPPTPLKSLKQHFHITDYITEEKVKYEINCKVYHCKHPKMKSFPNAKINKCIRCLKFKCTQSQMICLECMSKIQDALKQEQVPEINTQKQQSIE</sequence>
<dbReference type="InterPro" id="IPR013155">
    <property type="entry name" value="M/V/L/I-tRNA-synth_anticd-bd"/>
</dbReference>
<evidence type="ECO:0000259" key="10">
    <source>
        <dbReference type="Pfam" id="PF08264"/>
    </source>
</evidence>
<dbReference type="PRINTS" id="PR00984">
    <property type="entry name" value="TRNASYNTHILE"/>
</dbReference>
<feature type="compositionally biased region" description="Basic residues" evidence="8">
    <location>
        <begin position="769"/>
        <end position="783"/>
    </location>
</feature>
<feature type="domain" description="Methionyl/Valyl/Leucyl/Isoleucyl-tRNA synthetase anticodon-binding" evidence="10">
    <location>
        <begin position="985"/>
        <end position="1100"/>
    </location>
</feature>
<protein>
    <recommendedName>
        <fullName evidence="1">isoleucine--tRNA ligase</fullName>
        <ecNumber evidence="1">6.1.1.5</ecNumber>
    </recommendedName>
    <alternativeName>
        <fullName evidence="7">Isoleucyl-tRNA synthetase</fullName>
    </alternativeName>
</protein>
<organism evidence="11 12">
    <name type="scientific">Euplotes crassus</name>
    <dbReference type="NCBI Taxonomy" id="5936"/>
    <lineage>
        <taxon>Eukaryota</taxon>
        <taxon>Sar</taxon>
        <taxon>Alveolata</taxon>
        <taxon>Ciliophora</taxon>
        <taxon>Intramacronucleata</taxon>
        <taxon>Spirotrichea</taxon>
        <taxon>Hypotrichia</taxon>
        <taxon>Euplotida</taxon>
        <taxon>Euplotidae</taxon>
        <taxon>Moneuplotes</taxon>
    </lineage>
</organism>
<dbReference type="SUPFAM" id="SSF50677">
    <property type="entry name" value="ValRS/IleRS/LeuRS editing domain"/>
    <property type="match status" value="1"/>
</dbReference>
<comment type="caution">
    <text evidence="11">The sequence shown here is derived from an EMBL/GenBank/DDBJ whole genome shotgun (WGS) entry which is preliminary data.</text>
</comment>
<evidence type="ECO:0000256" key="5">
    <source>
        <dbReference type="ARBA" id="ARBA00022917"/>
    </source>
</evidence>
<dbReference type="EMBL" id="CAMPGE010005087">
    <property type="protein sequence ID" value="CAI2363933.1"/>
    <property type="molecule type" value="Genomic_DNA"/>
</dbReference>
<dbReference type="InterPro" id="IPR002300">
    <property type="entry name" value="aa-tRNA-synth_Ia"/>
</dbReference>
<dbReference type="EC" id="6.1.1.5" evidence="1"/>
<evidence type="ECO:0000313" key="11">
    <source>
        <dbReference type="EMBL" id="CAI2363933.1"/>
    </source>
</evidence>
<evidence type="ECO:0000256" key="8">
    <source>
        <dbReference type="SAM" id="MobiDB-lite"/>
    </source>
</evidence>
<dbReference type="Gene3D" id="3.40.50.620">
    <property type="entry name" value="HUPs"/>
    <property type="match status" value="2"/>
</dbReference>
<evidence type="ECO:0000256" key="3">
    <source>
        <dbReference type="ARBA" id="ARBA00022741"/>
    </source>
</evidence>
<keyword evidence="3" id="KW-0547">Nucleotide-binding</keyword>
<dbReference type="Pfam" id="PF00133">
    <property type="entry name" value="tRNA-synt_1"/>
    <property type="match status" value="2"/>
</dbReference>
<evidence type="ECO:0000256" key="6">
    <source>
        <dbReference type="ARBA" id="ARBA00023146"/>
    </source>
</evidence>
<evidence type="ECO:0000313" key="12">
    <source>
        <dbReference type="Proteomes" id="UP001295684"/>
    </source>
</evidence>
<accession>A0AAD1U8J6</accession>
<dbReference type="SUPFAM" id="SSF52374">
    <property type="entry name" value="Nucleotidylyl transferase"/>
    <property type="match status" value="1"/>
</dbReference>
<dbReference type="GO" id="GO:0004822">
    <property type="term" value="F:isoleucine-tRNA ligase activity"/>
    <property type="evidence" value="ECO:0007669"/>
    <property type="project" value="UniProtKB-EC"/>
</dbReference>
<dbReference type="GO" id="GO:0005739">
    <property type="term" value="C:mitochondrion"/>
    <property type="evidence" value="ECO:0007669"/>
    <property type="project" value="TreeGrafter"/>
</dbReference>
<gene>
    <name evidence="11" type="ORF">ECRASSUSDP1_LOCUS5273</name>
</gene>
<evidence type="ECO:0000256" key="2">
    <source>
        <dbReference type="ARBA" id="ARBA00022598"/>
    </source>
</evidence>
<dbReference type="AlphaFoldDB" id="A0AAD1U8J6"/>
<dbReference type="GO" id="GO:0005524">
    <property type="term" value="F:ATP binding"/>
    <property type="evidence" value="ECO:0007669"/>
    <property type="project" value="UniProtKB-KW"/>
</dbReference>
<keyword evidence="12" id="KW-1185">Reference proteome</keyword>
<dbReference type="Gene3D" id="3.90.740.10">
    <property type="entry name" value="Valyl/Leucyl/Isoleucyl-tRNA synthetase, editing domain"/>
    <property type="match status" value="1"/>
</dbReference>
<evidence type="ECO:0000256" key="4">
    <source>
        <dbReference type="ARBA" id="ARBA00022840"/>
    </source>
</evidence>
<dbReference type="Gene3D" id="1.10.730.20">
    <property type="match status" value="1"/>
</dbReference>
<dbReference type="GO" id="GO:0006428">
    <property type="term" value="P:isoleucyl-tRNA aminoacylation"/>
    <property type="evidence" value="ECO:0007669"/>
    <property type="project" value="InterPro"/>
</dbReference>
<dbReference type="GO" id="GO:0032543">
    <property type="term" value="P:mitochondrial translation"/>
    <property type="evidence" value="ECO:0007669"/>
    <property type="project" value="TreeGrafter"/>
</dbReference>
<keyword evidence="4" id="KW-0067">ATP-binding</keyword>
<dbReference type="Pfam" id="PF08264">
    <property type="entry name" value="Anticodon_1"/>
    <property type="match status" value="1"/>
</dbReference>
<reference evidence="11" key="1">
    <citation type="submission" date="2023-07" db="EMBL/GenBank/DDBJ databases">
        <authorList>
            <consortium name="AG Swart"/>
            <person name="Singh M."/>
            <person name="Singh A."/>
            <person name="Seah K."/>
            <person name="Emmerich C."/>
        </authorList>
    </citation>
    <scope>NUCLEOTIDE SEQUENCE</scope>
    <source>
        <strain evidence="11">DP1</strain>
    </source>
</reference>
<feature type="region of interest" description="Disordered" evidence="8">
    <location>
        <begin position="758"/>
        <end position="783"/>
    </location>
</feature>
<dbReference type="InterPro" id="IPR009008">
    <property type="entry name" value="Val/Leu/Ile-tRNA-synth_edit"/>
</dbReference>
<evidence type="ECO:0000256" key="7">
    <source>
        <dbReference type="ARBA" id="ARBA00032665"/>
    </source>
</evidence>
<feature type="domain" description="Aminoacyl-tRNA synthetase class Ia" evidence="9">
    <location>
        <begin position="161"/>
        <end position="630"/>
    </location>
</feature>